<feature type="domain" description="Resolvase/invertase-type recombinase catalytic" evidence="1">
    <location>
        <begin position="27"/>
        <end position="175"/>
    </location>
</feature>
<feature type="domain" description="Recombinase" evidence="2">
    <location>
        <begin position="184"/>
        <end position="310"/>
    </location>
</feature>
<dbReference type="InterPro" id="IPR011109">
    <property type="entry name" value="DNA_bind_recombinase_dom"/>
</dbReference>
<protein>
    <submittedName>
        <fullName evidence="3">Site-specific DNA recombinase</fullName>
    </submittedName>
</protein>
<dbReference type="STRING" id="1121316.SAMN02745207_02377"/>
<proteinExistence type="predicted"/>
<dbReference type="InterPro" id="IPR036162">
    <property type="entry name" value="Resolvase-like_N_sf"/>
</dbReference>
<dbReference type="InterPro" id="IPR006119">
    <property type="entry name" value="Resolv_N"/>
</dbReference>
<dbReference type="Gene3D" id="3.40.50.1390">
    <property type="entry name" value="Resolvase, N-terminal catalytic domain"/>
    <property type="match status" value="1"/>
</dbReference>
<dbReference type="Pfam" id="PF07508">
    <property type="entry name" value="Recombinase"/>
    <property type="match status" value="1"/>
</dbReference>
<dbReference type="AlphaFoldDB" id="A0A1M5VP01"/>
<dbReference type="PANTHER" id="PTHR30461:SF23">
    <property type="entry name" value="DNA RECOMBINASE-RELATED"/>
    <property type="match status" value="1"/>
</dbReference>
<evidence type="ECO:0000259" key="1">
    <source>
        <dbReference type="PROSITE" id="PS51736"/>
    </source>
</evidence>
<dbReference type="Gene3D" id="3.90.1750.20">
    <property type="entry name" value="Putative Large Serine Recombinase, Chain B, Domain 2"/>
    <property type="match status" value="1"/>
</dbReference>
<dbReference type="RefSeq" id="WP_200801468.1">
    <property type="nucleotide sequence ID" value="NZ_FQXM01000012.1"/>
</dbReference>
<name>A0A1M5VP01_9CLOT</name>
<dbReference type="Pfam" id="PF00239">
    <property type="entry name" value="Resolvase"/>
    <property type="match status" value="1"/>
</dbReference>
<dbReference type="GO" id="GO:0000150">
    <property type="term" value="F:DNA strand exchange activity"/>
    <property type="evidence" value="ECO:0007669"/>
    <property type="project" value="InterPro"/>
</dbReference>
<organism evidence="3 4">
    <name type="scientific">Clostridium grantii DSM 8605</name>
    <dbReference type="NCBI Taxonomy" id="1121316"/>
    <lineage>
        <taxon>Bacteria</taxon>
        <taxon>Bacillati</taxon>
        <taxon>Bacillota</taxon>
        <taxon>Clostridia</taxon>
        <taxon>Eubacteriales</taxon>
        <taxon>Clostridiaceae</taxon>
        <taxon>Clostridium</taxon>
    </lineage>
</organism>
<evidence type="ECO:0000313" key="3">
    <source>
        <dbReference type="EMBL" id="SHH76643.1"/>
    </source>
</evidence>
<dbReference type="InterPro" id="IPR038109">
    <property type="entry name" value="DNA_bind_recomb_sf"/>
</dbReference>
<dbReference type="EMBL" id="FQXM01000012">
    <property type="protein sequence ID" value="SHH76643.1"/>
    <property type="molecule type" value="Genomic_DNA"/>
</dbReference>
<dbReference type="PROSITE" id="PS51737">
    <property type="entry name" value="RECOMBINASE_DNA_BIND"/>
    <property type="match status" value="1"/>
</dbReference>
<keyword evidence="4" id="KW-1185">Reference proteome</keyword>
<reference evidence="3 4" key="1">
    <citation type="submission" date="2016-11" db="EMBL/GenBank/DDBJ databases">
        <authorList>
            <person name="Jaros S."/>
            <person name="Januszkiewicz K."/>
            <person name="Wedrychowicz H."/>
        </authorList>
    </citation>
    <scope>NUCLEOTIDE SEQUENCE [LARGE SCALE GENOMIC DNA]</scope>
    <source>
        <strain evidence="3 4">DSM 8605</strain>
    </source>
</reference>
<dbReference type="InterPro" id="IPR050639">
    <property type="entry name" value="SSR_resolvase"/>
</dbReference>
<dbReference type="SMART" id="SM00857">
    <property type="entry name" value="Resolvase"/>
    <property type="match status" value="1"/>
</dbReference>
<accession>A0A1M5VP01</accession>
<dbReference type="Pfam" id="PF13408">
    <property type="entry name" value="Zn_ribbon_recom"/>
    <property type="match status" value="1"/>
</dbReference>
<dbReference type="PROSITE" id="PS51736">
    <property type="entry name" value="RECOMBINASES_3"/>
    <property type="match status" value="1"/>
</dbReference>
<gene>
    <name evidence="3" type="ORF">SAMN02745207_02377</name>
</gene>
<dbReference type="GO" id="GO:0003677">
    <property type="term" value="F:DNA binding"/>
    <property type="evidence" value="ECO:0007669"/>
    <property type="project" value="InterPro"/>
</dbReference>
<sequence length="473" mass="54564">MARSITVIPARTSGTNLAHTIEPQKKKMAAYCRVSTDQLEQLSSYEAQVNYYTNYINSSEEYEFAGIFADEGISGTNTKKREQFNKMIEECKIGKIDMIITKSISRFARNTLDCLNFVRQLKELGVGIIFEKENINTLDAKGEVLLTILSSLAQDESRSISENSTWGIRRRFEQGKLHINHKKFLGYDKDEEGNLIINEKQAKIVRRIFKDYLDGKGTNRIAKEFEAEGIPKWDGNTNWYEGSIRKMLLNEKYKGDAILQKTYTVDFLTKKRTKNNGEVPKYYVEESHPAIIDKDMWEAVQLEMERRKAFTERYGISKIDYATITNPFAGRVICGSCGSVLGRKVWNSTDDRFRKKVWVCSKKYAVKGKKGCESKHTEDKVLYQAFVSAFNAMVENKDYFMEKWKAVLETDNVLVRYKAKQFIRIMEKAKEIKEFDVDLFFKIIEKMTVFDGKKVIVTLLDGTEIECGIIKAS</sequence>
<dbReference type="CDD" id="cd00338">
    <property type="entry name" value="Ser_Recombinase"/>
    <property type="match status" value="1"/>
</dbReference>
<evidence type="ECO:0000313" key="4">
    <source>
        <dbReference type="Proteomes" id="UP000184447"/>
    </source>
</evidence>
<dbReference type="Proteomes" id="UP000184447">
    <property type="component" value="Unassembled WGS sequence"/>
</dbReference>
<evidence type="ECO:0000259" key="2">
    <source>
        <dbReference type="PROSITE" id="PS51737"/>
    </source>
</evidence>
<dbReference type="InterPro" id="IPR025827">
    <property type="entry name" value="Zn_ribbon_recom_dom"/>
</dbReference>
<dbReference type="PANTHER" id="PTHR30461">
    <property type="entry name" value="DNA-INVERTASE FROM LAMBDOID PROPHAGE"/>
    <property type="match status" value="1"/>
</dbReference>
<dbReference type="SUPFAM" id="SSF53041">
    <property type="entry name" value="Resolvase-like"/>
    <property type="match status" value="1"/>
</dbReference>